<dbReference type="Gene3D" id="2.30.30.40">
    <property type="entry name" value="SH3 Domains"/>
    <property type="match status" value="1"/>
</dbReference>
<gene>
    <name evidence="2" type="ORF">JL811_14385</name>
</gene>
<evidence type="ECO:0000259" key="1">
    <source>
        <dbReference type="Pfam" id="PF08239"/>
    </source>
</evidence>
<dbReference type="InterPro" id="IPR003646">
    <property type="entry name" value="SH3-like_bac-type"/>
</dbReference>
<dbReference type="EMBL" id="JAESVN010000006">
    <property type="protein sequence ID" value="MBL4918412.1"/>
    <property type="molecule type" value="Genomic_DNA"/>
</dbReference>
<evidence type="ECO:0000313" key="3">
    <source>
        <dbReference type="Proteomes" id="UP000648908"/>
    </source>
</evidence>
<dbReference type="AlphaFoldDB" id="A0A8K0VAD1"/>
<accession>A0A8K0VAD1</accession>
<sequence length="203" mass="21258">MIRLLLLLSATMFVTMLIGGQDRGQMRQGLIAAAESELPLPADPVQQAPAAQTPATQTMVETPIAPPADPQTAPVTLASLTPLSPALPAQDGSAVAQPALYLSAETPAPVADQITLAEPVSTPEPVTEAEPEFLPLLYVNSAAINVRQGPSTDHAVIGRLTRNESVLVVEPEFAGWVRIRIEGDGVEGFVAARLMTEQDPAGN</sequence>
<evidence type="ECO:0000313" key="2">
    <source>
        <dbReference type="EMBL" id="MBL4918412.1"/>
    </source>
</evidence>
<dbReference type="Proteomes" id="UP000648908">
    <property type="component" value="Unassembled WGS sequence"/>
</dbReference>
<proteinExistence type="predicted"/>
<dbReference type="RefSeq" id="WP_202689399.1">
    <property type="nucleotide sequence ID" value="NZ_JAESVN010000006.1"/>
</dbReference>
<dbReference type="Pfam" id="PF08239">
    <property type="entry name" value="SH3_3"/>
    <property type="match status" value="1"/>
</dbReference>
<reference evidence="2" key="1">
    <citation type="submission" date="2021-01" db="EMBL/GenBank/DDBJ databases">
        <title>Tabrizicola alba sp. nov. a motile alkaliphilic bacterium isolated from a soda lake.</title>
        <authorList>
            <person name="Szuroczki S."/>
            <person name="Abbaszade G."/>
            <person name="Schumann P."/>
            <person name="Toth E."/>
        </authorList>
    </citation>
    <scope>NUCLEOTIDE SEQUENCE</scope>
    <source>
        <strain evidence="2">DMG-N-6</strain>
    </source>
</reference>
<feature type="domain" description="SH3b" evidence="1">
    <location>
        <begin position="143"/>
        <end position="194"/>
    </location>
</feature>
<comment type="caution">
    <text evidence="2">The sequence shown here is derived from an EMBL/GenBank/DDBJ whole genome shotgun (WGS) entry which is preliminary data.</text>
</comment>
<keyword evidence="3" id="KW-1185">Reference proteome</keyword>
<protein>
    <submittedName>
        <fullName evidence="2">SH3 domain-containing protein</fullName>
    </submittedName>
</protein>
<name>A0A8K0VAD1_9RHOB</name>
<organism evidence="2 3">
    <name type="scientific">Szabonella alba</name>
    <dbReference type="NCBI Taxonomy" id="2804194"/>
    <lineage>
        <taxon>Bacteria</taxon>
        <taxon>Pseudomonadati</taxon>
        <taxon>Pseudomonadota</taxon>
        <taxon>Alphaproteobacteria</taxon>
        <taxon>Rhodobacterales</taxon>
        <taxon>Paracoccaceae</taxon>
        <taxon>Szabonella</taxon>
    </lineage>
</organism>